<protein>
    <recommendedName>
        <fullName evidence="7">Ciliary microtubule inner protein 2A-C-like domain-containing protein</fullName>
    </recommendedName>
</protein>
<sequence length="308" mass="34547">MTMGRKTWLMTPDPYHIPGYCGYCPQLKYHIGRTFGGHTHNLLTSRDVACSGRSVLASTEPAQYYEEPTQSPFYDRPIHPGEELSSSRPELKLTSSMVPGYTGVIPKGQHYFGCRYALASRHAIDDFQRDQIQLHQQAVDMRRTAELQRDPTLRGSMTSSQHTTPLMSMSQYPEPYVTDFARQHTESAFLLPPGHPDKRFMSGYTGFVPKARKYLGEGYPIISQQALSEHFGEQSRLDRLKSAPVEVTRPLGTTVRPDTVVPKAGSLLYPKTSGLVPRYTGHIPSHRFSFGVPFGQSTQNALATLPRE</sequence>
<evidence type="ECO:0000256" key="4">
    <source>
        <dbReference type="ARBA" id="ARBA00023273"/>
    </source>
</evidence>
<dbReference type="Proteomes" id="UP001165289">
    <property type="component" value="Unassembled WGS sequence"/>
</dbReference>
<dbReference type="Pfam" id="PF10629">
    <property type="entry name" value="CMI2B-like"/>
    <property type="match status" value="2"/>
</dbReference>
<dbReference type="GO" id="GO:0015630">
    <property type="term" value="C:microtubule cytoskeleton"/>
    <property type="evidence" value="ECO:0007669"/>
    <property type="project" value="UniProtKB-ARBA"/>
</dbReference>
<evidence type="ECO:0000256" key="2">
    <source>
        <dbReference type="ARBA" id="ARBA00022490"/>
    </source>
</evidence>
<evidence type="ECO:0000256" key="5">
    <source>
        <dbReference type="ARBA" id="ARBA00035661"/>
    </source>
</evidence>
<accession>A0AAV7KAH4</accession>
<dbReference type="PANTHER" id="PTHR22146">
    <property type="entry name" value="CAT EYE SYNDROME CRITICAL REGION PROTEIN 6"/>
    <property type="match status" value="1"/>
</dbReference>
<reference evidence="8 9" key="1">
    <citation type="journal article" date="2023" name="BMC Biol.">
        <title>The compact genome of the sponge Oopsacas minuta (Hexactinellida) is lacking key metazoan core genes.</title>
        <authorList>
            <person name="Santini S."/>
            <person name="Schenkelaars Q."/>
            <person name="Jourda C."/>
            <person name="Duchesne M."/>
            <person name="Belahbib H."/>
            <person name="Rocher C."/>
            <person name="Selva M."/>
            <person name="Riesgo A."/>
            <person name="Vervoort M."/>
            <person name="Leys S.P."/>
            <person name="Kodjabachian L."/>
            <person name="Le Bivic A."/>
            <person name="Borchiellini C."/>
            <person name="Claverie J.M."/>
            <person name="Renard E."/>
        </authorList>
    </citation>
    <scope>NUCLEOTIDE SEQUENCE [LARGE SCALE GENOMIC DNA]</scope>
    <source>
        <strain evidence="8">SPO-2</strain>
    </source>
</reference>
<gene>
    <name evidence="8" type="ORF">LOD99_15277</name>
</gene>
<feature type="region of interest" description="Disordered" evidence="6">
    <location>
        <begin position="69"/>
        <end position="89"/>
    </location>
</feature>
<comment type="similarity">
    <text evidence="5">Belongs to the CIMIP2 family.</text>
</comment>
<dbReference type="PANTHER" id="PTHR22146:SF8">
    <property type="entry name" value="PROTEIN FAM166B"/>
    <property type="match status" value="1"/>
</dbReference>
<keyword evidence="3" id="KW-0206">Cytoskeleton</keyword>
<proteinExistence type="inferred from homology"/>
<dbReference type="GO" id="GO:0005930">
    <property type="term" value="C:axoneme"/>
    <property type="evidence" value="ECO:0007669"/>
    <property type="project" value="UniProtKB-SubCell"/>
</dbReference>
<dbReference type="InterPro" id="IPR018902">
    <property type="entry name" value="CMI2A-C-like_dom"/>
</dbReference>
<dbReference type="EMBL" id="JAKMXF010000088">
    <property type="protein sequence ID" value="KAI6658477.1"/>
    <property type="molecule type" value="Genomic_DNA"/>
</dbReference>
<name>A0AAV7KAH4_9METZ</name>
<comment type="caution">
    <text evidence="8">The sequence shown here is derived from an EMBL/GenBank/DDBJ whole genome shotgun (WGS) entry which is preliminary data.</text>
</comment>
<comment type="subcellular location">
    <subcellularLocation>
        <location evidence="1">Cytoplasm</location>
        <location evidence="1">Cytoskeleton</location>
        <location evidence="1">Cilium axoneme</location>
    </subcellularLocation>
</comment>
<dbReference type="AlphaFoldDB" id="A0AAV7KAH4"/>
<evidence type="ECO:0000256" key="3">
    <source>
        <dbReference type="ARBA" id="ARBA00023212"/>
    </source>
</evidence>
<keyword evidence="9" id="KW-1185">Reference proteome</keyword>
<feature type="domain" description="Ciliary microtubule inner protein 2A-C-like" evidence="7">
    <location>
        <begin position="13"/>
        <end position="52"/>
    </location>
</feature>
<evidence type="ECO:0000313" key="8">
    <source>
        <dbReference type="EMBL" id="KAI6658477.1"/>
    </source>
</evidence>
<keyword evidence="2" id="KW-0963">Cytoplasm</keyword>
<feature type="domain" description="Ciliary microtubule inner protein 2A-C-like" evidence="7">
    <location>
        <begin position="275"/>
        <end position="302"/>
    </location>
</feature>
<keyword evidence="4" id="KW-0966">Cell projection</keyword>
<evidence type="ECO:0000313" key="9">
    <source>
        <dbReference type="Proteomes" id="UP001165289"/>
    </source>
</evidence>
<evidence type="ECO:0000256" key="6">
    <source>
        <dbReference type="SAM" id="MobiDB-lite"/>
    </source>
</evidence>
<organism evidence="8 9">
    <name type="scientific">Oopsacas minuta</name>
    <dbReference type="NCBI Taxonomy" id="111878"/>
    <lineage>
        <taxon>Eukaryota</taxon>
        <taxon>Metazoa</taxon>
        <taxon>Porifera</taxon>
        <taxon>Hexactinellida</taxon>
        <taxon>Hexasterophora</taxon>
        <taxon>Lyssacinosida</taxon>
        <taxon>Leucopsacidae</taxon>
        <taxon>Oopsacas</taxon>
    </lineage>
</organism>
<evidence type="ECO:0000256" key="1">
    <source>
        <dbReference type="ARBA" id="ARBA00004430"/>
    </source>
</evidence>
<evidence type="ECO:0000259" key="7">
    <source>
        <dbReference type="Pfam" id="PF10629"/>
    </source>
</evidence>